<gene>
    <name evidence="3" type="ORF">DYB38_001041</name>
</gene>
<evidence type="ECO:0000256" key="1">
    <source>
        <dbReference type="PROSITE-ProRule" id="PRU00023"/>
    </source>
</evidence>
<dbReference type="Pfam" id="PF00023">
    <property type="entry name" value="Ank"/>
    <property type="match status" value="1"/>
</dbReference>
<dbReference type="PROSITE" id="PS50297">
    <property type="entry name" value="ANK_REP_REGION"/>
    <property type="match status" value="1"/>
</dbReference>
<accession>A0A397D7T1</accession>
<feature type="repeat" description="ANK" evidence="1">
    <location>
        <begin position="64"/>
        <end position="96"/>
    </location>
</feature>
<proteinExistence type="predicted"/>
<organism evidence="3 4">
    <name type="scientific">Aphanomyces astaci</name>
    <name type="common">Crayfish plague agent</name>
    <dbReference type="NCBI Taxonomy" id="112090"/>
    <lineage>
        <taxon>Eukaryota</taxon>
        <taxon>Sar</taxon>
        <taxon>Stramenopiles</taxon>
        <taxon>Oomycota</taxon>
        <taxon>Saprolegniomycetes</taxon>
        <taxon>Saprolegniales</taxon>
        <taxon>Verrucalvaceae</taxon>
        <taxon>Aphanomyces</taxon>
    </lineage>
</organism>
<dbReference type="Proteomes" id="UP000265716">
    <property type="component" value="Unassembled WGS sequence"/>
</dbReference>
<dbReference type="VEuPathDB" id="FungiDB:H257_15820"/>
<dbReference type="AlphaFoldDB" id="A0A397D7T1"/>
<evidence type="ECO:0000313" key="3">
    <source>
        <dbReference type="EMBL" id="RHY59653.1"/>
    </source>
</evidence>
<dbReference type="SUPFAM" id="SSF48403">
    <property type="entry name" value="Ankyrin repeat"/>
    <property type="match status" value="1"/>
</dbReference>
<evidence type="ECO:0000313" key="4">
    <source>
        <dbReference type="Proteomes" id="UP000265716"/>
    </source>
</evidence>
<protein>
    <submittedName>
        <fullName evidence="3">Uncharacterized protein</fullName>
    </submittedName>
</protein>
<reference evidence="3 4" key="1">
    <citation type="submission" date="2018-08" db="EMBL/GenBank/DDBJ databases">
        <title>Aphanomyces genome sequencing and annotation.</title>
        <authorList>
            <person name="Minardi D."/>
            <person name="Oidtmann B."/>
            <person name="Van Der Giezen M."/>
            <person name="Studholme D.J."/>
        </authorList>
    </citation>
    <scope>NUCLEOTIDE SEQUENCE [LARGE SCALE GENOMIC DNA]</scope>
    <source>
        <strain evidence="3 4">SA</strain>
    </source>
</reference>
<evidence type="ECO:0000256" key="2">
    <source>
        <dbReference type="SAM" id="MobiDB-lite"/>
    </source>
</evidence>
<dbReference type="InterPro" id="IPR002110">
    <property type="entry name" value="Ankyrin_rpt"/>
</dbReference>
<dbReference type="SMART" id="SM00248">
    <property type="entry name" value="ANK"/>
    <property type="match status" value="1"/>
</dbReference>
<dbReference type="PROSITE" id="PS50088">
    <property type="entry name" value="ANK_REPEAT"/>
    <property type="match status" value="1"/>
</dbReference>
<name>A0A397D7T1_APHAT</name>
<sequence>MKVHNANKKASTGGTKDQPTRLNTGQLIKSYWSFITKNDVAGLEVFLARHGHSVDMDSRLAAAMQATGLHVAVQKNNPAMASVLLEHGVNVNAQNKSQRAPFEFASWALVVDTIVDPLRQQVAALETSEQESAFREKSRLQDDRRSHLVLTKRTLKQLDDNVRAQRAISNELHAQLEESLSRYRYTIAQADAAKDLLDRQIECVAQMHRVKDEHTAEYNDKLGVVDAMVQCPNDEDVQVWGAYMACCLTAGTLLANQTQTQRILSMQNQKRLFLTG</sequence>
<comment type="caution">
    <text evidence="3">The sequence shown here is derived from an EMBL/GenBank/DDBJ whole genome shotgun (WGS) entry which is preliminary data.</text>
</comment>
<feature type="region of interest" description="Disordered" evidence="2">
    <location>
        <begin position="1"/>
        <end position="21"/>
    </location>
</feature>
<dbReference type="Gene3D" id="1.25.40.20">
    <property type="entry name" value="Ankyrin repeat-containing domain"/>
    <property type="match status" value="1"/>
</dbReference>
<dbReference type="EMBL" id="QUTC01005194">
    <property type="protein sequence ID" value="RHY59653.1"/>
    <property type="molecule type" value="Genomic_DNA"/>
</dbReference>
<feature type="compositionally biased region" description="Polar residues" evidence="2">
    <location>
        <begin position="8"/>
        <end position="21"/>
    </location>
</feature>
<keyword evidence="1" id="KW-0040">ANK repeat</keyword>
<dbReference type="InterPro" id="IPR036770">
    <property type="entry name" value="Ankyrin_rpt-contain_sf"/>
</dbReference>